<proteinExistence type="predicted"/>
<protein>
    <submittedName>
        <fullName evidence="2">Uncharacterized protein</fullName>
    </submittedName>
</protein>
<feature type="transmembrane region" description="Helical" evidence="1">
    <location>
        <begin position="81"/>
        <end position="106"/>
    </location>
</feature>
<dbReference type="Proteomes" id="UP000179164">
    <property type="component" value="Unassembled WGS sequence"/>
</dbReference>
<keyword evidence="1" id="KW-0812">Transmembrane</keyword>
<name>A0A1G2B000_9BACT</name>
<evidence type="ECO:0000313" key="3">
    <source>
        <dbReference type="Proteomes" id="UP000179164"/>
    </source>
</evidence>
<organism evidence="2 3">
    <name type="scientific">Candidatus Kerfeldbacteria bacterium RIFCSPLOWO2_01_FULL_48_11</name>
    <dbReference type="NCBI Taxonomy" id="1798543"/>
    <lineage>
        <taxon>Bacteria</taxon>
        <taxon>Candidatus Kerfeldiibacteriota</taxon>
    </lineage>
</organism>
<gene>
    <name evidence="2" type="ORF">A2898_01320</name>
</gene>
<dbReference type="EMBL" id="MHKE01000019">
    <property type="protein sequence ID" value="OGY82494.1"/>
    <property type="molecule type" value="Genomic_DNA"/>
</dbReference>
<comment type="caution">
    <text evidence="2">The sequence shown here is derived from an EMBL/GenBank/DDBJ whole genome shotgun (WGS) entry which is preliminary data.</text>
</comment>
<dbReference type="AlphaFoldDB" id="A0A1G2B000"/>
<feature type="transmembrane region" description="Helical" evidence="1">
    <location>
        <begin position="126"/>
        <end position="150"/>
    </location>
</feature>
<keyword evidence="1" id="KW-0472">Membrane</keyword>
<reference evidence="2 3" key="1">
    <citation type="journal article" date="2016" name="Nat. Commun.">
        <title>Thousands of microbial genomes shed light on interconnected biogeochemical processes in an aquifer system.</title>
        <authorList>
            <person name="Anantharaman K."/>
            <person name="Brown C.T."/>
            <person name="Hug L.A."/>
            <person name="Sharon I."/>
            <person name="Castelle C.J."/>
            <person name="Probst A.J."/>
            <person name="Thomas B.C."/>
            <person name="Singh A."/>
            <person name="Wilkins M.J."/>
            <person name="Karaoz U."/>
            <person name="Brodie E.L."/>
            <person name="Williams K.H."/>
            <person name="Hubbard S.S."/>
            <person name="Banfield J.F."/>
        </authorList>
    </citation>
    <scope>NUCLEOTIDE SEQUENCE [LARGE SCALE GENOMIC DNA]</scope>
</reference>
<sequence>MSYARVALTRYWIHGTYIKFKNRSRTTQTLGGSMQLPTEGYILAGLLLAGVWIVSTELGRQFAIWFGEKNCYFLFKRTRPTFLLAYPLTFVATAVAFYAAAGWPTISFPLDALVGMYLRGGSNDRLNALVFIAPFVSSLVVSFISTILYVRVRGSFQYRSHYR</sequence>
<evidence type="ECO:0000313" key="2">
    <source>
        <dbReference type="EMBL" id="OGY82494.1"/>
    </source>
</evidence>
<evidence type="ECO:0000256" key="1">
    <source>
        <dbReference type="SAM" id="Phobius"/>
    </source>
</evidence>
<keyword evidence="1" id="KW-1133">Transmembrane helix</keyword>
<accession>A0A1G2B000</accession>